<dbReference type="EMBL" id="VOSM01000007">
    <property type="protein sequence ID" value="TXD35901.1"/>
    <property type="molecule type" value="Genomic_DNA"/>
</dbReference>
<keyword evidence="2" id="KW-1185">Reference proteome</keyword>
<organism evidence="1 2">
    <name type="scientific">Lujinxingia vulgaris</name>
    <dbReference type="NCBI Taxonomy" id="2600176"/>
    <lineage>
        <taxon>Bacteria</taxon>
        <taxon>Deltaproteobacteria</taxon>
        <taxon>Bradymonadales</taxon>
        <taxon>Lujinxingiaceae</taxon>
        <taxon>Lujinxingia</taxon>
    </lineage>
</organism>
<comment type="caution">
    <text evidence="1">The sequence shown here is derived from an EMBL/GenBank/DDBJ whole genome shotgun (WGS) entry which is preliminary data.</text>
</comment>
<reference evidence="1 2" key="1">
    <citation type="submission" date="2019-08" db="EMBL/GenBank/DDBJ databases">
        <title>Bradymonadales sp. TMQ4.</title>
        <authorList>
            <person name="Liang Q."/>
        </authorList>
    </citation>
    <scope>NUCLEOTIDE SEQUENCE [LARGE SCALE GENOMIC DNA]</scope>
    <source>
        <strain evidence="1 2">TMQ4</strain>
    </source>
</reference>
<protein>
    <submittedName>
        <fullName evidence="1">Uncharacterized protein</fullName>
    </submittedName>
</protein>
<evidence type="ECO:0000313" key="1">
    <source>
        <dbReference type="EMBL" id="TXD35901.1"/>
    </source>
</evidence>
<dbReference type="Proteomes" id="UP000321412">
    <property type="component" value="Unassembled WGS sequence"/>
</dbReference>
<name>A0A5C6XCR2_9DELT</name>
<accession>A0A5C6XCR2</accession>
<proteinExistence type="predicted"/>
<gene>
    <name evidence="1" type="ORF">FRC98_14620</name>
</gene>
<sequence length="544" mass="58985">MMMMFKKTPPGAAIEAVMQTNKPLAVALTALTLMAAGCGPIEPEPWTDDQNTFGPLQVGEELVYYDEVRDELVMVEPTRDALWGELKVERMETMRQVSVIEALGDDESIYVLGGGATPELRLHNIVEGGTRTIALNSPYDRADIDPHGEFMVLRHSGSQNTDEARNLNEVAVIDLREGADESAEVLTLFSRARDVVFAPPFELDGQEYRLALGLATSEITLMDLDAERPADKLRAIPLTVSQADTPRTPVQVEVVVEEDPQAPGTVSIFVLTDVGSDITQIVLQPAARAESNRRLDIAINQLYAGARPVSFEVMDLEEVGRRIFAIDGAQPRFTMVDVLSGESDTYALPLGRAATELVRFEAPTEDGQGTEARLMAYSANDTLVAMIRPELITLSSETPTVGKSVEAIRLQSAPRRVWVDETEDLQRVLVAHNSGFSLINLNTSRASYIAGAGVISGVVLHDGEAFGVYENAAGVARLEIESGRTSSARLDLAARSVALIASQDLLVIDHGGAGGTLTLIPTNDLQTARARSFFEVTRQNVLSR</sequence>
<dbReference type="AlphaFoldDB" id="A0A5C6XCR2"/>
<evidence type="ECO:0000313" key="2">
    <source>
        <dbReference type="Proteomes" id="UP000321412"/>
    </source>
</evidence>